<feature type="compositionally biased region" description="Low complexity" evidence="1">
    <location>
        <begin position="82"/>
        <end position="129"/>
    </location>
</feature>
<evidence type="ECO:0000313" key="4">
    <source>
        <dbReference type="EMBL" id="KAJ1642618.1"/>
    </source>
</evidence>
<protein>
    <recommendedName>
        <fullName evidence="6">Mid2 domain-containing protein</fullName>
    </recommendedName>
</protein>
<feature type="compositionally biased region" description="Low complexity" evidence="1">
    <location>
        <begin position="138"/>
        <end position="169"/>
    </location>
</feature>
<sequence length="401" mass="43636">MKVVSAKVAACWVLATATLLGTASAAGANAHIYKRVASEEVAGTSSAQPLTSTKAMQRHPRQLLSDLLDVLNPIKDGRADGDSTADTQTDNTDTTPTDNTLDTTDTTPSSSQPTSRTSPTSDTQRTSRTTSDRETDTTSDTRPSSDTSTSDESSTSRTSRTSRTSNTSSSEEDTPSPTPDSSSTHSTTKPSSLVVVTVTRTGSTITTFEPAAPTIDQANGEKADVGTSENLPTIIAAPVATAVALMLFAVLYYLHRRRRNRIRYSDDDTFSKTPSNPVVKPYVPPNKSMESSPFDLRTHHNNGYNVEHSDGYHTAQQMPNDSTSLLPNSQYQQPAHMGPAAAGAAAMYGARPPQQFQQQRPPQQFQQQRPPQQFQQYQQQRPPQMPPQQFQQRPPQQNNMY</sequence>
<proteinExistence type="predicted"/>
<evidence type="ECO:0000256" key="2">
    <source>
        <dbReference type="SAM" id="Phobius"/>
    </source>
</evidence>
<name>A0A9W7XH12_9FUNG</name>
<comment type="caution">
    <text evidence="4">The sequence shown here is derived from an EMBL/GenBank/DDBJ whole genome shotgun (WGS) entry which is preliminary data.</text>
</comment>
<organism evidence="4 5">
    <name type="scientific">Coemansia asiatica</name>
    <dbReference type="NCBI Taxonomy" id="1052880"/>
    <lineage>
        <taxon>Eukaryota</taxon>
        <taxon>Fungi</taxon>
        <taxon>Fungi incertae sedis</taxon>
        <taxon>Zoopagomycota</taxon>
        <taxon>Kickxellomycotina</taxon>
        <taxon>Kickxellomycetes</taxon>
        <taxon>Kickxellales</taxon>
        <taxon>Kickxellaceae</taxon>
        <taxon>Coemansia</taxon>
    </lineage>
</organism>
<keyword evidence="2" id="KW-1133">Transmembrane helix</keyword>
<evidence type="ECO:0000313" key="5">
    <source>
        <dbReference type="Proteomes" id="UP001145021"/>
    </source>
</evidence>
<dbReference type="EMBL" id="JANBOH010000367">
    <property type="protein sequence ID" value="KAJ1642618.1"/>
    <property type="molecule type" value="Genomic_DNA"/>
</dbReference>
<keyword evidence="3" id="KW-0732">Signal</keyword>
<feature type="transmembrane region" description="Helical" evidence="2">
    <location>
        <begin position="234"/>
        <end position="254"/>
    </location>
</feature>
<keyword evidence="5" id="KW-1185">Reference proteome</keyword>
<feature type="compositionally biased region" description="Low complexity" evidence="1">
    <location>
        <begin position="334"/>
        <end position="401"/>
    </location>
</feature>
<dbReference type="AlphaFoldDB" id="A0A9W7XH12"/>
<feature type="signal peptide" evidence="3">
    <location>
        <begin position="1"/>
        <end position="25"/>
    </location>
</feature>
<evidence type="ECO:0008006" key="6">
    <source>
        <dbReference type="Google" id="ProtNLM"/>
    </source>
</evidence>
<reference evidence="4" key="1">
    <citation type="submission" date="2022-07" db="EMBL/GenBank/DDBJ databases">
        <title>Phylogenomic reconstructions and comparative analyses of Kickxellomycotina fungi.</title>
        <authorList>
            <person name="Reynolds N.K."/>
            <person name="Stajich J.E."/>
            <person name="Barry K."/>
            <person name="Grigoriev I.V."/>
            <person name="Crous P."/>
            <person name="Smith M.E."/>
        </authorList>
    </citation>
    <scope>NUCLEOTIDE SEQUENCE</scope>
    <source>
        <strain evidence="4">NBRC 105413</strain>
    </source>
</reference>
<feature type="region of interest" description="Disordered" evidence="1">
    <location>
        <begin position="74"/>
        <end position="194"/>
    </location>
</feature>
<accession>A0A9W7XH12</accession>
<feature type="compositionally biased region" description="Low complexity" evidence="1">
    <location>
        <begin position="179"/>
        <end position="194"/>
    </location>
</feature>
<keyword evidence="2" id="KW-0812">Transmembrane</keyword>
<gene>
    <name evidence="4" type="ORF">LPJ64_005549</name>
</gene>
<feature type="chain" id="PRO_5040871917" description="Mid2 domain-containing protein" evidence="3">
    <location>
        <begin position="26"/>
        <end position="401"/>
    </location>
</feature>
<evidence type="ECO:0000256" key="1">
    <source>
        <dbReference type="SAM" id="MobiDB-lite"/>
    </source>
</evidence>
<feature type="region of interest" description="Disordered" evidence="1">
    <location>
        <begin position="265"/>
        <end position="401"/>
    </location>
</feature>
<feature type="compositionally biased region" description="Low complexity" evidence="1">
    <location>
        <begin position="274"/>
        <end position="288"/>
    </location>
</feature>
<dbReference type="Proteomes" id="UP001145021">
    <property type="component" value="Unassembled WGS sequence"/>
</dbReference>
<keyword evidence="2" id="KW-0472">Membrane</keyword>
<evidence type="ECO:0000256" key="3">
    <source>
        <dbReference type="SAM" id="SignalP"/>
    </source>
</evidence>
<feature type="compositionally biased region" description="Polar residues" evidence="1">
    <location>
        <begin position="314"/>
        <end position="333"/>
    </location>
</feature>